<evidence type="ECO:0000256" key="1">
    <source>
        <dbReference type="SAM" id="Phobius"/>
    </source>
</evidence>
<keyword evidence="1" id="KW-0812">Transmembrane</keyword>
<dbReference type="Proteomes" id="UP000388452">
    <property type="component" value="Chromosome"/>
</dbReference>
<organism evidence="3 4">
    <name type="scientific">Lacticaseibacillus manihotivorans</name>
    <dbReference type="NCBI Taxonomy" id="88233"/>
    <lineage>
        <taxon>Bacteria</taxon>
        <taxon>Bacillati</taxon>
        <taxon>Bacillota</taxon>
        <taxon>Bacilli</taxon>
        <taxon>Lactobacillales</taxon>
        <taxon>Lactobacillaceae</taxon>
        <taxon>Lacticaseibacillus</taxon>
    </lineage>
</organism>
<dbReference type="EMBL" id="CP045068">
    <property type="protein sequence ID" value="QFQ91884.1"/>
    <property type="molecule type" value="Genomic_DNA"/>
</dbReference>
<protein>
    <submittedName>
        <fullName evidence="3">Acyltransferase family protein</fullName>
    </submittedName>
</protein>
<proteinExistence type="predicted"/>
<name>A0A5P8JSZ2_9LACO</name>
<keyword evidence="1" id="KW-1133">Transmembrane helix</keyword>
<reference evidence="3 4" key="1">
    <citation type="submission" date="2019-10" db="EMBL/GenBank/DDBJ databases">
        <title>Genome sequencing of Lactobacillus manihotivorans.</title>
        <authorList>
            <person name="Kim K."/>
        </authorList>
    </citation>
    <scope>NUCLEOTIDE SEQUENCE [LARGE SCALE GENOMIC DNA]</scope>
    <source>
        <strain evidence="3 4">LM010</strain>
    </source>
</reference>
<dbReference type="InterPro" id="IPR002656">
    <property type="entry name" value="Acyl_transf_3_dom"/>
</dbReference>
<feature type="transmembrane region" description="Helical" evidence="1">
    <location>
        <begin position="228"/>
        <end position="248"/>
    </location>
</feature>
<feature type="transmembrane region" description="Helical" evidence="1">
    <location>
        <begin position="90"/>
        <end position="108"/>
    </location>
</feature>
<feature type="transmembrane region" description="Helical" evidence="1">
    <location>
        <begin position="205"/>
        <end position="222"/>
    </location>
</feature>
<evidence type="ECO:0000259" key="2">
    <source>
        <dbReference type="Pfam" id="PF01757"/>
    </source>
</evidence>
<feature type="transmembrane region" description="Helical" evidence="1">
    <location>
        <begin position="128"/>
        <end position="148"/>
    </location>
</feature>
<sequence>MGRIPFTKEKILRRDWFGLNETKWIRAVCAILIILVHLTENDFFPQNRVTNLIGKTGFIWVGLFFLLSGYGLVRNLLTREKYKVNFLMPHLLRLLVPVYCAELVYLVLDAVIGNYDFRWDKIVVFTNYVSYSWYVVSIGTVYIVFYLSAILTNRYTVEVFCGITLSAYVIFTKIQVSDVYYKGIIGIAIGALLAVIQFKQHLRNMSIFVIAVEILGALLFSICFDSTAVWHAAIVVGIAASLSVGFQYFNPLVIFQLNRLSDISYEMYLVHGSLIMFFIRNSSRGQIAAGLVYLGTILTAYLIHETSKWVSRKLLRLL</sequence>
<feature type="transmembrane region" description="Helical" evidence="1">
    <location>
        <begin position="58"/>
        <end position="78"/>
    </location>
</feature>
<evidence type="ECO:0000313" key="4">
    <source>
        <dbReference type="Proteomes" id="UP000388452"/>
    </source>
</evidence>
<feature type="transmembrane region" description="Helical" evidence="1">
    <location>
        <begin position="180"/>
        <end position="198"/>
    </location>
</feature>
<feature type="transmembrane region" description="Helical" evidence="1">
    <location>
        <begin position="155"/>
        <end position="174"/>
    </location>
</feature>
<accession>A0A5P8JSZ2</accession>
<dbReference type="AlphaFoldDB" id="A0A5P8JSZ2"/>
<feature type="transmembrane region" description="Helical" evidence="1">
    <location>
        <begin position="21"/>
        <end position="38"/>
    </location>
</feature>
<evidence type="ECO:0000313" key="3">
    <source>
        <dbReference type="EMBL" id="QFQ91884.1"/>
    </source>
</evidence>
<feature type="transmembrane region" description="Helical" evidence="1">
    <location>
        <begin position="285"/>
        <end position="303"/>
    </location>
</feature>
<gene>
    <name evidence="3" type="ORF">LM010_10825</name>
</gene>
<feature type="domain" description="Acyltransferase 3" evidence="2">
    <location>
        <begin position="24"/>
        <end position="303"/>
    </location>
</feature>
<keyword evidence="3" id="KW-0012">Acyltransferase</keyword>
<keyword evidence="1" id="KW-0472">Membrane</keyword>
<keyword evidence="3" id="KW-0808">Transferase</keyword>
<dbReference type="GO" id="GO:0016747">
    <property type="term" value="F:acyltransferase activity, transferring groups other than amino-acyl groups"/>
    <property type="evidence" value="ECO:0007669"/>
    <property type="project" value="InterPro"/>
</dbReference>
<dbReference type="Pfam" id="PF01757">
    <property type="entry name" value="Acyl_transf_3"/>
    <property type="match status" value="1"/>
</dbReference>